<accession>A0A1C7N1I2</accession>
<name>A0A1C7N1I2_9FUNG</name>
<keyword evidence="2" id="KW-1185">Reference proteome</keyword>
<dbReference type="InParanoid" id="A0A1C7N1I2"/>
<dbReference type="PANTHER" id="PTHR39214:SF1">
    <property type="entry name" value="MICROBODY (PEROXISOME) BIOGENESIS PROTEIN PEROXIN 8 (EUROFUNG)"/>
    <property type="match status" value="1"/>
</dbReference>
<gene>
    <name evidence="1" type="ORF">A0J61_09003</name>
</gene>
<dbReference type="PANTHER" id="PTHR39214">
    <property type="entry name" value="MICROBODY (PEROXISOME) BIOGENESIS PROTEIN PEROXIN 8 (EUROFUNG)"/>
    <property type="match status" value="1"/>
</dbReference>
<evidence type="ECO:0000313" key="2">
    <source>
        <dbReference type="Proteomes" id="UP000093000"/>
    </source>
</evidence>
<organism evidence="1 2">
    <name type="scientific">Choanephora cucurbitarum</name>
    <dbReference type="NCBI Taxonomy" id="101091"/>
    <lineage>
        <taxon>Eukaryota</taxon>
        <taxon>Fungi</taxon>
        <taxon>Fungi incertae sedis</taxon>
        <taxon>Mucoromycota</taxon>
        <taxon>Mucoromycotina</taxon>
        <taxon>Mucoromycetes</taxon>
        <taxon>Mucorales</taxon>
        <taxon>Mucorineae</taxon>
        <taxon>Choanephoraceae</taxon>
        <taxon>Choanephoroideae</taxon>
        <taxon>Choanephora</taxon>
    </lineage>
</organism>
<dbReference type="STRING" id="101091.A0A1C7N1I2"/>
<dbReference type="Proteomes" id="UP000093000">
    <property type="component" value="Unassembled WGS sequence"/>
</dbReference>
<protein>
    <submittedName>
        <fullName evidence="1">Uncharacterized protein</fullName>
    </submittedName>
</protein>
<comment type="caution">
    <text evidence="1">The sequence shown here is derived from an EMBL/GenBank/DDBJ whole genome shotgun (WGS) entry which is preliminary data.</text>
</comment>
<dbReference type="InterPro" id="IPR055334">
    <property type="entry name" value="PEX8-like"/>
</dbReference>
<evidence type="ECO:0000313" key="1">
    <source>
        <dbReference type="EMBL" id="OBZ82950.1"/>
    </source>
</evidence>
<dbReference type="AlphaFoldDB" id="A0A1C7N1I2"/>
<dbReference type="OrthoDB" id="2357318at2759"/>
<reference evidence="1 2" key="1">
    <citation type="submission" date="2016-03" db="EMBL/GenBank/DDBJ databases">
        <title>Choanephora cucurbitarum.</title>
        <authorList>
            <person name="Min B."/>
            <person name="Park H."/>
            <person name="Park J.-H."/>
            <person name="Shin H.-D."/>
            <person name="Choi I.-G."/>
        </authorList>
    </citation>
    <scope>NUCLEOTIDE SEQUENCE [LARGE SCALE GENOMIC DNA]</scope>
    <source>
        <strain evidence="1 2">KUS-F28377</strain>
    </source>
</reference>
<sequence>MSQSDAHLQELAKTLSNAYYQLLQHATQTPEQITESLQQLAKHHNDLPLSWFTPQLIDTLLTLKKGSYPLEPILQLLFSWLRRTPSDTKYMQVLDTVLDATLTTDCLDTKRTGWIGWVSLIGQRHDIQLLKGMQTLILQLTEAHLSLADAIHAGVAHALAQTNCLNEFELDHCQALLKVYIDWANQYRASVEQIMHAMEHVVDIRLKQKDSVWTELVTEHKGSMASLAVVAGATRRLQFEPTRKKDRLREKMELECMDQFNQIMAQEDQDQDAIALIAAQSLMSSHCLDQCSHKSQLIHYLSNTLLTHPDTFNSGQGIQQHNITQLETKTKTPLFREIGRLSRALARFNSTWMPTQPEVAQEVSSLIDRLQGLSYHLFFDWDQLLMNGHDSQDKVIWTYFKSFWFSSTVLLKSVAVDIPNGQGLVDLPDAAQDILAIYANLHFMTQFVEEGAGRQAYQDTLMNAVAYLMLPEHHCQLNKFVSMGFKEYAIAKERPMTESISKTKQARLIFFTDLVEQVIKNVDDQVLEEDILPVIYPILKWKTVENQALYESAHTVIISAFLAEKPISRELAAVYASLLIKSYPDPMNLDQLRFGMTTMIQALCQLDDALAWLTVQQLIQAIESADPVSRGPYLTVLIDLLKPLSLGPFFGAATEQVERLILAQETKEMQKATLKILFDTLSQSAGISDMQKTEAIGWYLELRQKI</sequence>
<proteinExistence type="predicted"/>
<dbReference type="EMBL" id="LUGH01000753">
    <property type="protein sequence ID" value="OBZ82950.1"/>
    <property type="molecule type" value="Genomic_DNA"/>
</dbReference>